<dbReference type="PANTHER" id="PTHR42791">
    <property type="entry name" value="GNAT FAMILY ACETYLTRANSFERASE"/>
    <property type="match status" value="1"/>
</dbReference>
<dbReference type="GO" id="GO:0016747">
    <property type="term" value="F:acyltransferase activity, transferring groups other than amino-acyl groups"/>
    <property type="evidence" value="ECO:0007669"/>
    <property type="project" value="InterPro"/>
</dbReference>
<evidence type="ECO:0000313" key="4">
    <source>
        <dbReference type="Proteomes" id="UP000800036"/>
    </source>
</evidence>
<name>A0A6A5UJ17_9PLEO</name>
<evidence type="ECO:0000256" key="1">
    <source>
        <dbReference type="SAM" id="MobiDB-lite"/>
    </source>
</evidence>
<dbReference type="SUPFAM" id="SSF55729">
    <property type="entry name" value="Acyl-CoA N-acyltransferases (Nat)"/>
    <property type="match status" value="1"/>
</dbReference>
<proteinExistence type="predicted"/>
<evidence type="ECO:0000259" key="2">
    <source>
        <dbReference type="PROSITE" id="PS51186"/>
    </source>
</evidence>
<dbReference type="PROSITE" id="PS51186">
    <property type="entry name" value="GNAT"/>
    <property type="match status" value="1"/>
</dbReference>
<dbReference type="Gene3D" id="3.40.630.30">
    <property type="match status" value="1"/>
</dbReference>
<sequence>MPLVLCPITERDTLAWTRIRTLAYYGPLHVLIHTGTVSQSSIRSVADDRKNEIGNPNTWHWKVIDTNLPPGDDDPEDNGGRTIAIAVWSAHNLPRPLKPHGKPEDSSEAVEASWGKSTQPCIPPELRLDVLTAVLEPLRAAQHEIMGKAEPYLKLDSLVTHPEHHRRGAGRMLLEWGLNKADEEGCRIYLDATPVGLRLYKQAGFQVVKEVTFDMGKWGGAGTDWWACMVREARDKP</sequence>
<accession>A0A6A5UJ17</accession>
<dbReference type="PANTHER" id="PTHR42791:SF14">
    <property type="entry name" value="N-ACETYLTRANSFERASE DOMAIN-CONTAINING PROTEIN"/>
    <property type="match status" value="1"/>
</dbReference>
<evidence type="ECO:0000313" key="3">
    <source>
        <dbReference type="EMBL" id="KAF1964921.1"/>
    </source>
</evidence>
<dbReference type="EMBL" id="ML976774">
    <property type="protein sequence ID" value="KAF1964921.1"/>
    <property type="molecule type" value="Genomic_DNA"/>
</dbReference>
<feature type="domain" description="N-acetyltransferase" evidence="2">
    <location>
        <begin position="83"/>
        <end position="231"/>
    </location>
</feature>
<dbReference type="CDD" id="cd04301">
    <property type="entry name" value="NAT_SF"/>
    <property type="match status" value="1"/>
</dbReference>
<reference evidence="3" key="1">
    <citation type="journal article" date="2020" name="Stud. Mycol.">
        <title>101 Dothideomycetes genomes: a test case for predicting lifestyles and emergence of pathogens.</title>
        <authorList>
            <person name="Haridas S."/>
            <person name="Albert R."/>
            <person name="Binder M."/>
            <person name="Bloem J."/>
            <person name="Labutti K."/>
            <person name="Salamov A."/>
            <person name="Andreopoulos B."/>
            <person name="Baker S."/>
            <person name="Barry K."/>
            <person name="Bills G."/>
            <person name="Bluhm B."/>
            <person name="Cannon C."/>
            <person name="Castanera R."/>
            <person name="Culley D."/>
            <person name="Daum C."/>
            <person name="Ezra D."/>
            <person name="Gonzalez J."/>
            <person name="Henrissat B."/>
            <person name="Kuo A."/>
            <person name="Liang C."/>
            <person name="Lipzen A."/>
            <person name="Lutzoni F."/>
            <person name="Magnuson J."/>
            <person name="Mondo S."/>
            <person name="Nolan M."/>
            <person name="Ohm R."/>
            <person name="Pangilinan J."/>
            <person name="Park H.-J."/>
            <person name="Ramirez L."/>
            <person name="Alfaro M."/>
            <person name="Sun H."/>
            <person name="Tritt A."/>
            <person name="Yoshinaga Y."/>
            <person name="Zwiers L.-H."/>
            <person name="Turgeon B."/>
            <person name="Goodwin S."/>
            <person name="Spatafora J."/>
            <person name="Crous P."/>
            <person name="Grigoriev I."/>
        </authorList>
    </citation>
    <scope>NUCLEOTIDE SEQUENCE</scope>
    <source>
        <strain evidence="3">CBS 107.79</strain>
    </source>
</reference>
<gene>
    <name evidence="3" type="ORF">BU23DRAFT_41487</name>
</gene>
<dbReference type="OrthoDB" id="410198at2759"/>
<feature type="region of interest" description="Disordered" evidence="1">
    <location>
        <begin position="94"/>
        <end position="116"/>
    </location>
</feature>
<dbReference type="AlphaFoldDB" id="A0A6A5UJ17"/>
<dbReference type="InterPro" id="IPR052523">
    <property type="entry name" value="Trichothecene_AcTrans"/>
</dbReference>
<dbReference type="InterPro" id="IPR016181">
    <property type="entry name" value="Acyl_CoA_acyltransferase"/>
</dbReference>
<keyword evidence="4" id="KW-1185">Reference proteome</keyword>
<protein>
    <recommendedName>
        <fullName evidence="2">N-acetyltransferase domain-containing protein</fullName>
    </recommendedName>
</protein>
<dbReference type="Pfam" id="PF00583">
    <property type="entry name" value="Acetyltransf_1"/>
    <property type="match status" value="1"/>
</dbReference>
<organism evidence="3 4">
    <name type="scientific">Bimuria novae-zelandiae CBS 107.79</name>
    <dbReference type="NCBI Taxonomy" id="1447943"/>
    <lineage>
        <taxon>Eukaryota</taxon>
        <taxon>Fungi</taxon>
        <taxon>Dikarya</taxon>
        <taxon>Ascomycota</taxon>
        <taxon>Pezizomycotina</taxon>
        <taxon>Dothideomycetes</taxon>
        <taxon>Pleosporomycetidae</taxon>
        <taxon>Pleosporales</taxon>
        <taxon>Massarineae</taxon>
        <taxon>Didymosphaeriaceae</taxon>
        <taxon>Bimuria</taxon>
    </lineage>
</organism>
<dbReference type="InterPro" id="IPR000182">
    <property type="entry name" value="GNAT_dom"/>
</dbReference>
<dbReference type="Proteomes" id="UP000800036">
    <property type="component" value="Unassembled WGS sequence"/>
</dbReference>